<evidence type="ECO:0000313" key="6">
    <source>
        <dbReference type="EMBL" id="MBB3808645.1"/>
    </source>
</evidence>
<dbReference type="PROSITE" id="PS50935">
    <property type="entry name" value="SSB"/>
    <property type="match status" value="1"/>
</dbReference>
<dbReference type="GO" id="GO:0006281">
    <property type="term" value="P:DNA repair"/>
    <property type="evidence" value="ECO:0007669"/>
    <property type="project" value="UniProtKB-UniRule"/>
</dbReference>
<dbReference type="AlphaFoldDB" id="A0A7W5Z214"/>
<feature type="region of interest" description="Disordered" evidence="5">
    <location>
        <begin position="114"/>
        <end position="173"/>
    </location>
</feature>
<keyword evidence="7" id="KW-1185">Reference proteome</keyword>
<dbReference type="NCBIfam" id="TIGR00621">
    <property type="entry name" value="ssb"/>
    <property type="match status" value="1"/>
</dbReference>
<dbReference type="GO" id="GO:0006260">
    <property type="term" value="P:DNA replication"/>
    <property type="evidence" value="ECO:0007669"/>
    <property type="project" value="UniProtKB-UniRule"/>
</dbReference>
<evidence type="ECO:0000256" key="2">
    <source>
        <dbReference type="ARBA" id="ARBA00023172"/>
    </source>
</evidence>
<evidence type="ECO:0000256" key="3">
    <source>
        <dbReference type="HAMAP-Rule" id="MF_00984"/>
    </source>
</evidence>
<feature type="short sequence motif" description="Important for interaction with partner proteins" evidence="3">
    <location>
        <begin position="168"/>
        <end position="173"/>
    </location>
</feature>
<dbReference type="EMBL" id="JACICC010000001">
    <property type="protein sequence ID" value="MBB3808645.1"/>
    <property type="molecule type" value="Genomic_DNA"/>
</dbReference>
<reference evidence="6 7" key="1">
    <citation type="submission" date="2020-08" db="EMBL/GenBank/DDBJ databases">
        <title>Genomic Encyclopedia of Type Strains, Phase IV (KMG-IV): sequencing the most valuable type-strain genomes for metagenomic binning, comparative biology and taxonomic classification.</title>
        <authorList>
            <person name="Goeker M."/>
        </authorList>
    </citation>
    <scope>NUCLEOTIDE SEQUENCE [LARGE SCALE GENOMIC DNA]</scope>
    <source>
        <strain evidence="6 7">DSM 28760</strain>
    </source>
</reference>
<dbReference type="InterPro" id="IPR000424">
    <property type="entry name" value="Primosome_PriB/ssb"/>
</dbReference>
<keyword evidence="3" id="KW-0235">DNA replication</keyword>
<dbReference type="RefSeq" id="WP_183750614.1">
    <property type="nucleotide sequence ID" value="NZ_JACICC010000001.1"/>
</dbReference>
<dbReference type="GO" id="GO:0003697">
    <property type="term" value="F:single-stranded DNA binding"/>
    <property type="evidence" value="ECO:0007669"/>
    <property type="project" value="UniProtKB-UniRule"/>
</dbReference>
<keyword evidence="2 3" id="KW-0233">DNA recombination</keyword>
<evidence type="ECO:0000256" key="5">
    <source>
        <dbReference type="SAM" id="MobiDB-lite"/>
    </source>
</evidence>
<accession>A0A7W5Z214</accession>
<dbReference type="CDD" id="cd04496">
    <property type="entry name" value="SSB_OBF"/>
    <property type="match status" value="1"/>
</dbReference>
<dbReference type="PANTHER" id="PTHR10302">
    <property type="entry name" value="SINGLE-STRANDED DNA-BINDING PROTEIN"/>
    <property type="match status" value="1"/>
</dbReference>
<sequence>MAGSVNKVILVGNLGRDPEVRRLNSGEPVASLRIATSETWRDKASGERRERTEWHNVVIFNENLARIAEQYLRKGTKVYVEGQLQTRKYQDKDGQERYTTEVVLQRFRGELTILDSRGSGGDDFGGGSGGGGYGGGSFGGAEPSRPAVIDKSSGSQSGGHSNFSSDLDDDIPF</sequence>
<evidence type="ECO:0000313" key="7">
    <source>
        <dbReference type="Proteomes" id="UP000537592"/>
    </source>
</evidence>
<evidence type="ECO:0000256" key="4">
    <source>
        <dbReference type="RuleBase" id="RU000524"/>
    </source>
</evidence>
<dbReference type="GO" id="GO:0009295">
    <property type="term" value="C:nucleoid"/>
    <property type="evidence" value="ECO:0007669"/>
    <property type="project" value="TreeGrafter"/>
</dbReference>
<dbReference type="Proteomes" id="UP000537592">
    <property type="component" value="Unassembled WGS sequence"/>
</dbReference>
<feature type="compositionally biased region" description="Polar residues" evidence="5">
    <location>
        <begin position="152"/>
        <end position="165"/>
    </location>
</feature>
<feature type="compositionally biased region" description="Gly residues" evidence="5">
    <location>
        <begin position="118"/>
        <end position="139"/>
    </location>
</feature>
<keyword evidence="3" id="KW-0227">DNA damage</keyword>
<dbReference type="Gene3D" id="2.40.50.140">
    <property type="entry name" value="Nucleic acid-binding proteins"/>
    <property type="match status" value="1"/>
</dbReference>
<dbReference type="SUPFAM" id="SSF50249">
    <property type="entry name" value="Nucleic acid-binding proteins"/>
    <property type="match status" value="1"/>
</dbReference>
<dbReference type="HAMAP" id="MF_00984">
    <property type="entry name" value="SSB"/>
    <property type="match status" value="1"/>
</dbReference>
<keyword evidence="3" id="KW-0234">DNA repair</keyword>
<dbReference type="GO" id="GO:0006310">
    <property type="term" value="P:DNA recombination"/>
    <property type="evidence" value="ECO:0007669"/>
    <property type="project" value="UniProtKB-UniRule"/>
</dbReference>
<comment type="subunit">
    <text evidence="3">Homotetramer.</text>
</comment>
<dbReference type="PANTHER" id="PTHR10302:SF27">
    <property type="entry name" value="SINGLE-STRANDED DNA-BINDING PROTEIN"/>
    <property type="match status" value="1"/>
</dbReference>
<proteinExistence type="inferred from homology"/>
<evidence type="ECO:0000256" key="1">
    <source>
        <dbReference type="ARBA" id="ARBA00023125"/>
    </source>
</evidence>
<dbReference type="InterPro" id="IPR012340">
    <property type="entry name" value="NA-bd_OB-fold"/>
</dbReference>
<protein>
    <recommendedName>
        <fullName evidence="3 4">Single-stranded DNA-binding protein</fullName>
        <shortName evidence="3">SSB</shortName>
    </recommendedName>
</protein>
<dbReference type="InterPro" id="IPR011344">
    <property type="entry name" value="ssDNA-bd"/>
</dbReference>
<dbReference type="Pfam" id="PF00436">
    <property type="entry name" value="SSB"/>
    <property type="match status" value="1"/>
</dbReference>
<gene>
    <name evidence="6" type="ORF">FHS81_000699</name>
</gene>
<comment type="function">
    <text evidence="3">Plays an important role in DNA replication, recombination and repair. Binds to ssDNA and to an array of partner proteins to recruit them to their sites of action during DNA metabolism.</text>
</comment>
<comment type="caution">
    <text evidence="6">The sequence shown here is derived from an EMBL/GenBank/DDBJ whole genome shotgun (WGS) entry which is preliminary data.</text>
</comment>
<comment type="caution">
    <text evidence="3">Lacks conserved residue(s) required for the propagation of feature annotation.</text>
</comment>
<name>A0A7W5Z214_9HYPH</name>
<organism evidence="6 7">
    <name type="scientific">Pseudochelatococcus contaminans</name>
    <dbReference type="NCBI Taxonomy" id="1538103"/>
    <lineage>
        <taxon>Bacteria</taxon>
        <taxon>Pseudomonadati</taxon>
        <taxon>Pseudomonadota</taxon>
        <taxon>Alphaproteobacteria</taxon>
        <taxon>Hyphomicrobiales</taxon>
        <taxon>Chelatococcaceae</taxon>
        <taxon>Pseudochelatococcus</taxon>
    </lineage>
</organism>
<keyword evidence="1 3" id="KW-0238">DNA-binding</keyword>